<dbReference type="RefSeq" id="WP_152660585.1">
    <property type="nucleotide sequence ID" value="NZ_CP036422.1"/>
</dbReference>
<name>A0A5P9NFB1_9GAMM</name>
<gene>
    <name evidence="1" type="ORF">EY643_01715</name>
</gene>
<organism evidence="1 2">
    <name type="scientific">Halioglobus maricola</name>
    <dbReference type="NCBI Taxonomy" id="2601894"/>
    <lineage>
        <taxon>Bacteria</taxon>
        <taxon>Pseudomonadati</taxon>
        <taxon>Pseudomonadota</taxon>
        <taxon>Gammaproteobacteria</taxon>
        <taxon>Cellvibrionales</taxon>
        <taxon>Halieaceae</taxon>
        <taxon>Halioglobus</taxon>
    </lineage>
</organism>
<evidence type="ECO:0000313" key="1">
    <source>
        <dbReference type="EMBL" id="QFU74473.1"/>
    </source>
</evidence>
<protein>
    <recommendedName>
        <fullName evidence="3">Glycosyltransferase family 25 protein</fullName>
    </recommendedName>
</protein>
<evidence type="ECO:0008006" key="3">
    <source>
        <dbReference type="Google" id="ProtNLM"/>
    </source>
</evidence>
<dbReference type="AlphaFoldDB" id="A0A5P9NFB1"/>
<dbReference type="Proteomes" id="UP000326287">
    <property type="component" value="Chromosome"/>
</dbReference>
<keyword evidence="2" id="KW-1185">Reference proteome</keyword>
<dbReference type="KEGG" id="halc:EY643_01715"/>
<proteinExistence type="predicted"/>
<sequence>MKIVWCEQSGILESRSEFRQMLNAAKIEYFRLNWKHGMDDPEANVPCESSKLSWSKGRDHLYSHVKNLVSDDDYIVMADDDIHIHTGTAGLKALKDALKQYRPPLAVPYSTNWHHATDMEVRRNTNTEQPFGIFAADLEVQVFRGDFAKQVFPAIYDGGGGTYWYAYFFCALKSGYGALCIPKLHIANTRHSTEDGDYGGEFIKAGSKLWNDARSIIPNKVWRQYEELGSKQLSTIRATNSRYARRPLPLFFGKLGANKKMDRFRAERT</sequence>
<accession>A0A5P9NFB1</accession>
<reference evidence="1 2" key="1">
    <citation type="submission" date="2019-02" db="EMBL/GenBank/DDBJ databases">
        <authorList>
            <person name="Li S.-H."/>
        </authorList>
    </citation>
    <scope>NUCLEOTIDE SEQUENCE [LARGE SCALE GENOMIC DNA]</scope>
    <source>
        <strain evidence="1 2">IMCC14385</strain>
    </source>
</reference>
<dbReference type="EMBL" id="CP036422">
    <property type="protein sequence ID" value="QFU74473.1"/>
    <property type="molecule type" value="Genomic_DNA"/>
</dbReference>
<evidence type="ECO:0000313" key="2">
    <source>
        <dbReference type="Proteomes" id="UP000326287"/>
    </source>
</evidence>